<name>A0A1C4H0P4_9BIFI</name>
<feature type="transmembrane region" description="Helical" evidence="1">
    <location>
        <begin position="102"/>
        <end position="127"/>
    </location>
</feature>
<dbReference type="Proteomes" id="UP000242610">
    <property type="component" value="Unassembled WGS sequence"/>
</dbReference>
<evidence type="ECO:0000313" key="3">
    <source>
        <dbReference type="Proteomes" id="UP000242610"/>
    </source>
</evidence>
<keyword evidence="3" id="KW-1185">Reference proteome</keyword>
<gene>
    <name evidence="2" type="ORF">GA0061077_0115</name>
</gene>
<keyword evidence="1" id="KW-0812">Transmembrane</keyword>
<evidence type="ECO:0000313" key="2">
    <source>
        <dbReference type="EMBL" id="SCC78128.1"/>
    </source>
</evidence>
<dbReference type="AlphaFoldDB" id="A0A1C4H0P4"/>
<keyword evidence="1" id="KW-1133">Transmembrane helix</keyword>
<feature type="transmembrane region" description="Helical" evidence="1">
    <location>
        <begin position="66"/>
        <end position="86"/>
    </location>
</feature>
<reference evidence="3" key="1">
    <citation type="submission" date="2016-08" db="EMBL/GenBank/DDBJ databases">
        <authorList>
            <person name="Varghese N."/>
            <person name="Submissions Spin"/>
        </authorList>
    </citation>
    <scope>NUCLEOTIDE SEQUENCE [LARGE SCALE GENOMIC DNA]</scope>
    <source>
        <strain evidence="3">R-52791</strain>
    </source>
</reference>
<protein>
    <submittedName>
        <fullName evidence="2">Uncharacterized protein</fullName>
    </submittedName>
</protein>
<dbReference type="RefSeq" id="WP_091847007.1">
    <property type="nucleotide sequence ID" value="NZ_FMBL01000001.1"/>
</dbReference>
<sequence>MNEQAPESCNKVETIVDSVVECDPYREQIPVMSDGPSACDEKVFDFTLMGPMWWEFVMASNAYGRGLRSIFLPWALFFVPIVWVFWDSMVGSSFNDSAATEDFAICVGLMVLCLSLCGGPLACWGVVNNVVRFVSGWFPVRGLNTVDIWRVLIQRRRGVFDSRWSTPCRLMVDGDGLVLERWLEPCDGRGRGCVSCVRRELASVGLRAVDGACGGVFIVGGGRVFLGCVVCGCACGGGWSGRVRAGGSFGGACRGHEPSADDCGRDAA</sequence>
<dbReference type="EMBL" id="FMBL01000001">
    <property type="protein sequence ID" value="SCC78128.1"/>
    <property type="molecule type" value="Genomic_DNA"/>
</dbReference>
<organism evidence="2 3">
    <name type="scientific">Bifidobacterium commune</name>
    <dbReference type="NCBI Taxonomy" id="1505727"/>
    <lineage>
        <taxon>Bacteria</taxon>
        <taxon>Bacillati</taxon>
        <taxon>Actinomycetota</taxon>
        <taxon>Actinomycetes</taxon>
        <taxon>Bifidobacteriales</taxon>
        <taxon>Bifidobacteriaceae</taxon>
        <taxon>Bifidobacterium</taxon>
    </lineage>
</organism>
<proteinExistence type="predicted"/>
<accession>A0A1C4H0P4</accession>
<keyword evidence="1" id="KW-0472">Membrane</keyword>
<evidence type="ECO:0000256" key="1">
    <source>
        <dbReference type="SAM" id="Phobius"/>
    </source>
</evidence>